<dbReference type="Proteomes" id="UP000315395">
    <property type="component" value="Chromosome"/>
</dbReference>
<dbReference type="InterPro" id="IPR002716">
    <property type="entry name" value="PIN_dom"/>
</dbReference>
<reference evidence="8 9" key="1">
    <citation type="submission" date="2019-07" db="EMBL/GenBank/DDBJ databases">
        <title>complete genome sequencing of Ornithinimicrobium sp. H23M54.</title>
        <authorList>
            <person name="Bae J.-W."/>
            <person name="Lee S.-Y."/>
        </authorList>
    </citation>
    <scope>NUCLEOTIDE SEQUENCE [LARGE SCALE GENOMIC DNA]</scope>
    <source>
        <strain evidence="8 9">H23M54</strain>
    </source>
</reference>
<dbReference type="GO" id="GO:0090729">
    <property type="term" value="F:toxin activity"/>
    <property type="evidence" value="ECO:0007669"/>
    <property type="project" value="UniProtKB-KW"/>
</dbReference>
<dbReference type="GO" id="GO:0045926">
    <property type="term" value="P:negative regulation of growth"/>
    <property type="evidence" value="ECO:0007669"/>
    <property type="project" value="UniProtKB-ARBA"/>
</dbReference>
<protein>
    <recommendedName>
        <fullName evidence="6">Ribonuclease VapC</fullName>
        <shortName evidence="6">RNase VapC</shortName>
        <ecNumber evidence="6">3.1.-.-</ecNumber>
    </recommendedName>
    <alternativeName>
        <fullName evidence="6">Toxin VapC</fullName>
    </alternativeName>
</protein>
<dbReference type="EMBL" id="CP041616">
    <property type="protein sequence ID" value="QDO86959.1"/>
    <property type="molecule type" value="Genomic_DNA"/>
</dbReference>
<feature type="binding site" evidence="6">
    <location>
        <position position="69"/>
    </location>
    <ligand>
        <name>Mg(2+)</name>
        <dbReference type="ChEBI" id="CHEBI:18420"/>
    </ligand>
</feature>
<dbReference type="OrthoDB" id="556169at2"/>
<comment type="function">
    <text evidence="6">Toxic component of a toxin-antitoxin (TA) system. An RNase.</text>
</comment>
<keyword evidence="4 6" id="KW-0378">Hydrolase</keyword>
<keyword evidence="9" id="KW-1185">Reference proteome</keyword>
<comment type="similarity">
    <text evidence="6">Belongs to the PINc/VapC protein family.</text>
</comment>
<evidence type="ECO:0000259" key="7">
    <source>
        <dbReference type="Pfam" id="PF01850"/>
    </source>
</evidence>
<keyword evidence="1 6" id="KW-1277">Toxin-antitoxin system</keyword>
<dbReference type="SUPFAM" id="SSF88723">
    <property type="entry name" value="PIN domain-like"/>
    <property type="match status" value="1"/>
</dbReference>
<evidence type="ECO:0000313" key="9">
    <source>
        <dbReference type="Proteomes" id="UP000315395"/>
    </source>
</evidence>
<keyword evidence="2 6" id="KW-0540">Nuclease</keyword>
<dbReference type="EC" id="3.1.-.-" evidence="6"/>
<evidence type="ECO:0000256" key="6">
    <source>
        <dbReference type="HAMAP-Rule" id="MF_00265"/>
    </source>
</evidence>
<dbReference type="GO" id="GO:0004540">
    <property type="term" value="F:RNA nuclease activity"/>
    <property type="evidence" value="ECO:0007669"/>
    <property type="project" value="InterPro"/>
</dbReference>
<dbReference type="InterPro" id="IPR029060">
    <property type="entry name" value="PIN-like_dom_sf"/>
</dbReference>
<evidence type="ECO:0000256" key="2">
    <source>
        <dbReference type="ARBA" id="ARBA00022722"/>
    </source>
</evidence>
<comment type="cofactor">
    <cofactor evidence="6">
        <name>Mg(2+)</name>
        <dbReference type="ChEBI" id="CHEBI:18420"/>
    </cofactor>
</comment>
<gene>
    <name evidence="6" type="primary">vapC</name>
    <name evidence="8" type="ORF">FNH13_00375</name>
</gene>
<evidence type="ECO:0000313" key="8">
    <source>
        <dbReference type="EMBL" id="QDO86959.1"/>
    </source>
</evidence>
<evidence type="ECO:0000256" key="1">
    <source>
        <dbReference type="ARBA" id="ARBA00022649"/>
    </source>
</evidence>
<dbReference type="InterPro" id="IPR006226">
    <property type="entry name" value="Mtu_PIN"/>
</dbReference>
<proteinExistence type="inferred from homology"/>
<dbReference type="HAMAP" id="MF_00265">
    <property type="entry name" value="VapC_Nob1"/>
    <property type="match status" value="1"/>
</dbReference>
<dbReference type="Pfam" id="PF01850">
    <property type="entry name" value="PIN"/>
    <property type="match status" value="1"/>
</dbReference>
<dbReference type="KEGG" id="orz:FNH13_00375"/>
<keyword evidence="6" id="KW-0800">Toxin</keyword>
<evidence type="ECO:0000256" key="5">
    <source>
        <dbReference type="ARBA" id="ARBA00022842"/>
    </source>
</evidence>
<accession>A0A516G611</accession>
<keyword evidence="3 6" id="KW-0479">Metal-binding</keyword>
<feature type="domain" description="PIN" evidence="7">
    <location>
        <begin position="67"/>
        <end position="198"/>
    </location>
</feature>
<dbReference type="InterPro" id="IPR022907">
    <property type="entry name" value="VapC_family"/>
</dbReference>
<dbReference type="NCBIfam" id="TIGR00028">
    <property type="entry name" value="Mtu_PIN_fam"/>
    <property type="match status" value="1"/>
</dbReference>
<evidence type="ECO:0000256" key="4">
    <source>
        <dbReference type="ARBA" id="ARBA00022801"/>
    </source>
</evidence>
<dbReference type="Gene3D" id="3.40.50.1010">
    <property type="entry name" value="5'-nuclease"/>
    <property type="match status" value="1"/>
</dbReference>
<dbReference type="AlphaFoldDB" id="A0A516G611"/>
<dbReference type="GO" id="GO:0016788">
    <property type="term" value="F:hydrolase activity, acting on ester bonds"/>
    <property type="evidence" value="ECO:0007669"/>
    <property type="project" value="InterPro"/>
</dbReference>
<keyword evidence="5 6" id="KW-0460">Magnesium</keyword>
<evidence type="ECO:0000256" key="3">
    <source>
        <dbReference type="ARBA" id="ARBA00022723"/>
    </source>
</evidence>
<name>A0A516G611_9MICO</name>
<feature type="binding site" evidence="6">
    <location>
        <position position="173"/>
    </location>
    <ligand>
        <name>Mg(2+)</name>
        <dbReference type="ChEBI" id="CHEBI:18420"/>
    </ligand>
</feature>
<sequence>MARCWRTRCACFLRNTRGGPRWRGTSACRPSSRTILVFAPASTCWTARHWRRRSETTPLPHGVDVLFLDVNVCLDAFRPTSSEDAGRVHSWLASRLTGDEQLGLSEFVLSAMVRIATHPKIYAEPAPVGAALDFADALLAAPATTVVRPGGHHWRLFSDLARTYDLRGNHIPDAYLAALAMEHAGTLVTRDRRIGRFSGLRTLDPLIAQA</sequence>
<dbReference type="GO" id="GO:0000287">
    <property type="term" value="F:magnesium ion binding"/>
    <property type="evidence" value="ECO:0007669"/>
    <property type="project" value="UniProtKB-UniRule"/>
</dbReference>
<organism evidence="8 9">
    <name type="scientific">Ornithinimicrobium ciconiae</name>
    <dbReference type="NCBI Taxonomy" id="2594265"/>
    <lineage>
        <taxon>Bacteria</taxon>
        <taxon>Bacillati</taxon>
        <taxon>Actinomycetota</taxon>
        <taxon>Actinomycetes</taxon>
        <taxon>Micrococcales</taxon>
        <taxon>Ornithinimicrobiaceae</taxon>
        <taxon>Ornithinimicrobium</taxon>
    </lineage>
</organism>